<evidence type="ECO:0000313" key="2">
    <source>
        <dbReference type="Proteomes" id="UP000822688"/>
    </source>
</evidence>
<dbReference type="EMBL" id="CM026426">
    <property type="protein sequence ID" value="KAG0574239.1"/>
    <property type="molecule type" value="Genomic_DNA"/>
</dbReference>
<dbReference type="AlphaFoldDB" id="A0A8T0HU21"/>
<name>A0A8T0HU21_CERPU</name>
<gene>
    <name evidence="1" type="ORF">KC19_VG246800</name>
</gene>
<organism evidence="1 2">
    <name type="scientific">Ceratodon purpureus</name>
    <name type="common">Fire moss</name>
    <name type="synonym">Dicranum purpureum</name>
    <dbReference type="NCBI Taxonomy" id="3225"/>
    <lineage>
        <taxon>Eukaryota</taxon>
        <taxon>Viridiplantae</taxon>
        <taxon>Streptophyta</taxon>
        <taxon>Embryophyta</taxon>
        <taxon>Bryophyta</taxon>
        <taxon>Bryophytina</taxon>
        <taxon>Bryopsida</taxon>
        <taxon>Dicranidae</taxon>
        <taxon>Pseudoditrichales</taxon>
        <taxon>Ditrichaceae</taxon>
        <taxon>Ceratodon</taxon>
    </lineage>
</organism>
<feature type="non-terminal residue" evidence="1">
    <location>
        <position position="123"/>
    </location>
</feature>
<dbReference type="Proteomes" id="UP000822688">
    <property type="component" value="Chromosome V"/>
</dbReference>
<comment type="caution">
    <text evidence="1">The sequence shown here is derived from an EMBL/GenBank/DDBJ whole genome shotgun (WGS) entry which is preliminary data.</text>
</comment>
<proteinExistence type="predicted"/>
<protein>
    <submittedName>
        <fullName evidence="1">Uncharacterized protein</fullName>
    </submittedName>
</protein>
<keyword evidence="2" id="KW-1185">Reference proteome</keyword>
<accession>A0A8T0HU21</accession>
<reference evidence="1" key="1">
    <citation type="submission" date="2020-06" db="EMBL/GenBank/DDBJ databases">
        <title>WGS assembly of Ceratodon purpureus strain R40.</title>
        <authorList>
            <person name="Carey S.B."/>
            <person name="Jenkins J."/>
            <person name="Shu S."/>
            <person name="Lovell J.T."/>
            <person name="Sreedasyam A."/>
            <person name="Maumus F."/>
            <person name="Tiley G.P."/>
            <person name="Fernandez-Pozo N."/>
            <person name="Barry K."/>
            <person name="Chen C."/>
            <person name="Wang M."/>
            <person name="Lipzen A."/>
            <person name="Daum C."/>
            <person name="Saski C.A."/>
            <person name="Payton A.C."/>
            <person name="Mcbreen J.C."/>
            <person name="Conrad R.E."/>
            <person name="Kollar L.M."/>
            <person name="Olsson S."/>
            <person name="Huttunen S."/>
            <person name="Landis J.B."/>
            <person name="Wickett N.J."/>
            <person name="Johnson M.G."/>
            <person name="Rensing S.A."/>
            <person name="Grimwood J."/>
            <person name="Schmutz J."/>
            <person name="Mcdaniel S.F."/>
        </authorList>
    </citation>
    <scope>NUCLEOTIDE SEQUENCE</scope>
    <source>
        <strain evidence="1">R40</strain>
    </source>
</reference>
<sequence length="123" mass="13424">MQVGMAYQDNGFAGRHSTYFNCLGQNPRNASYPHRGCSWYHSKDCFPLIESACVDGAVQFPNLLGTMATNSDGSSSNAGQATSNGHMPVISTYLQRPPYMHSWGQQMMYGGNVSSVMEQAAQM</sequence>
<evidence type="ECO:0000313" key="1">
    <source>
        <dbReference type="EMBL" id="KAG0574239.1"/>
    </source>
</evidence>